<dbReference type="InterPro" id="IPR025877">
    <property type="entry name" value="MobA-like_NTP_Trfase"/>
</dbReference>
<evidence type="ECO:0000313" key="10">
    <source>
        <dbReference type="EMBL" id="SNT01172.1"/>
    </source>
</evidence>
<evidence type="ECO:0000259" key="9">
    <source>
        <dbReference type="Pfam" id="PF12804"/>
    </source>
</evidence>
<evidence type="ECO:0000256" key="4">
    <source>
        <dbReference type="ARBA" id="ARBA00022741"/>
    </source>
</evidence>
<dbReference type="Gene3D" id="3.90.550.10">
    <property type="entry name" value="Spore Coat Polysaccharide Biosynthesis Protein SpsA, Chain A"/>
    <property type="match status" value="1"/>
</dbReference>
<organism evidence="10 11">
    <name type="scientific">Granulicella rosea</name>
    <dbReference type="NCBI Taxonomy" id="474952"/>
    <lineage>
        <taxon>Bacteria</taxon>
        <taxon>Pseudomonadati</taxon>
        <taxon>Acidobacteriota</taxon>
        <taxon>Terriglobia</taxon>
        <taxon>Terriglobales</taxon>
        <taxon>Acidobacteriaceae</taxon>
        <taxon>Granulicella</taxon>
    </lineage>
</organism>
<dbReference type="AlphaFoldDB" id="A0A239J684"/>
<dbReference type="GO" id="GO:0061603">
    <property type="term" value="F:molybdenum cofactor guanylyltransferase activity"/>
    <property type="evidence" value="ECO:0007669"/>
    <property type="project" value="UniProtKB-EC"/>
</dbReference>
<feature type="binding site" evidence="8">
    <location>
        <position position="22"/>
    </location>
    <ligand>
        <name>GTP</name>
        <dbReference type="ChEBI" id="CHEBI:37565"/>
    </ligand>
</feature>
<gene>
    <name evidence="8" type="primary">mobA</name>
    <name evidence="10" type="ORF">SAMN05421770_103451</name>
</gene>
<evidence type="ECO:0000256" key="3">
    <source>
        <dbReference type="ARBA" id="ARBA00022723"/>
    </source>
</evidence>
<feature type="domain" description="MobA-like NTP transferase" evidence="9">
    <location>
        <begin position="7"/>
        <end position="158"/>
    </location>
</feature>
<evidence type="ECO:0000256" key="2">
    <source>
        <dbReference type="ARBA" id="ARBA00022679"/>
    </source>
</evidence>
<comment type="function">
    <text evidence="8">Transfers a GMP moiety from GTP to Mo-molybdopterin (Mo-MPT) cofactor (Moco or molybdenum cofactor) to form Mo-molybdopterin guanine dinucleotide (Mo-MGD) cofactor.</text>
</comment>
<dbReference type="InterPro" id="IPR013482">
    <property type="entry name" value="Molybde_CF_guanTrfase"/>
</dbReference>
<feature type="binding site" evidence="8">
    <location>
        <begin position="10"/>
        <end position="12"/>
    </location>
    <ligand>
        <name>GTP</name>
        <dbReference type="ChEBI" id="CHEBI:37565"/>
    </ligand>
</feature>
<name>A0A239J684_9BACT</name>
<dbReference type="HAMAP" id="MF_00316">
    <property type="entry name" value="MobA"/>
    <property type="match status" value="1"/>
</dbReference>
<accession>A0A239J684</accession>
<keyword evidence="7 8" id="KW-0501">Molybdenum cofactor biosynthesis</keyword>
<sequence>MPPRVTGYVLAGGRSSRMGQDKALLQIDGETLLARAVAKLRDICGDVYILGAYPAYADFAPLAPDLHPDCGPMSGLEAALAHCPSDWALVLPVDLPCLPVALLREWIEAALSSSTTRLALFTVDGIPQPTVALLHRAVLPYLAASIARGRYKLYPVLREAAAALTAEQGVAEDAVLADTVVADDAGWFRNVNTPEEFAAVQAATASERE</sequence>
<dbReference type="Pfam" id="PF12804">
    <property type="entry name" value="NTP_transf_3"/>
    <property type="match status" value="1"/>
</dbReference>
<comment type="cofactor">
    <cofactor evidence="8">
        <name>Mg(2+)</name>
        <dbReference type="ChEBI" id="CHEBI:18420"/>
    </cofactor>
</comment>
<evidence type="ECO:0000256" key="7">
    <source>
        <dbReference type="ARBA" id="ARBA00023150"/>
    </source>
</evidence>
<evidence type="ECO:0000256" key="6">
    <source>
        <dbReference type="ARBA" id="ARBA00023134"/>
    </source>
</evidence>
<feature type="binding site" evidence="8">
    <location>
        <position position="94"/>
    </location>
    <ligand>
        <name>Mg(2+)</name>
        <dbReference type="ChEBI" id="CHEBI:18420"/>
    </ligand>
</feature>
<comment type="domain">
    <text evidence="8">The N-terminal domain determines nucleotide recognition and specific binding, while the C-terminal domain determines the specific binding to the target protein.</text>
</comment>
<evidence type="ECO:0000256" key="1">
    <source>
        <dbReference type="ARBA" id="ARBA00022490"/>
    </source>
</evidence>
<feature type="binding site" evidence="8">
    <location>
        <position position="69"/>
    </location>
    <ligand>
        <name>GTP</name>
        <dbReference type="ChEBI" id="CHEBI:37565"/>
    </ligand>
</feature>
<comment type="similarity">
    <text evidence="8">Belongs to the MobA family.</text>
</comment>
<reference evidence="10 11" key="1">
    <citation type="submission" date="2017-06" db="EMBL/GenBank/DDBJ databases">
        <authorList>
            <person name="Kim H.J."/>
            <person name="Triplett B.A."/>
        </authorList>
    </citation>
    <scope>NUCLEOTIDE SEQUENCE [LARGE SCALE GENOMIC DNA]</scope>
    <source>
        <strain evidence="10 11">DSM 18704</strain>
    </source>
</reference>
<comment type="subcellular location">
    <subcellularLocation>
        <location evidence="8">Cytoplasm</location>
    </subcellularLocation>
</comment>
<comment type="catalytic activity">
    <reaction evidence="8">
        <text>Mo-molybdopterin + GTP + H(+) = Mo-molybdopterin guanine dinucleotide + diphosphate</text>
        <dbReference type="Rhea" id="RHEA:34243"/>
        <dbReference type="ChEBI" id="CHEBI:15378"/>
        <dbReference type="ChEBI" id="CHEBI:33019"/>
        <dbReference type="ChEBI" id="CHEBI:37565"/>
        <dbReference type="ChEBI" id="CHEBI:71302"/>
        <dbReference type="ChEBI" id="CHEBI:71310"/>
        <dbReference type="EC" id="2.7.7.77"/>
    </reaction>
</comment>
<proteinExistence type="inferred from homology"/>
<dbReference type="RefSeq" id="WP_089408540.1">
    <property type="nucleotide sequence ID" value="NZ_FZOU01000003.1"/>
</dbReference>
<keyword evidence="3 8" id="KW-0479">Metal-binding</keyword>
<dbReference type="SUPFAM" id="SSF53448">
    <property type="entry name" value="Nucleotide-diphospho-sugar transferases"/>
    <property type="match status" value="1"/>
</dbReference>
<dbReference type="EMBL" id="FZOU01000003">
    <property type="protein sequence ID" value="SNT01172.1"/>
    <property type="molecule type" value="Genomic_DNA"/>
</dbReference>
<keyword evidence="2 8" id="KW-0808">Transferase</keyword>
<dbReference type="Proteomes" id="UP000198356">
    <property type="component" value="Unassembled WGS sequence"/>
</dbReference>
<dbReference type="GO" id="GO:0046872">
    <property type="term" value="F:metal ion binding"/>
    <property type="evidence" value="ECO:0007669"/>
    <property type="project" value="UniProtKB-KW"/>
</dbReference>
<keyword evidence="4 8" id="KW-0547">Nucleotide-binding</keyword>
<dbReference type="GO" id="GO:0005525">
    <property type="term" value="F:GTP binding"/>
    <property type="evidence" value="ECO:0007669"/>
    <property type="project" value="UniProtKB-UniRule"/>
</dbReference>
<dbReference type="PANTHER" id="PTHR19136:SF81">
    <property type="entry name" value="MOLYBDENUM COFACTOR GUANYLYLTRANSFERASE"/>
    <property type="match status" value="1"/>
</dbReference>
<keyword evidence="1 8" id="KW-0963">Cytoplasm</keyword>
<feature type="binding site" evidence="8">
    <location>
        <position position="94"/>
    </location>
    <ligand>
        <name>GTP</name>
        <dbReference type="ChEBI" id="CHEBI:37565"/>
    </ligand>
</feature>
<evidence type="ECO:0000313" key="11">
    <source>
        <dbReference type="Proteomes" id="UP000198356"/>
    </source>
</evidence>
<dbReference type="EC" id="2.7.7.77" evidence="8"/>
<protein>
    <recommendedName>
        <fullName evidence="8">Probable molybdenum cofactor guanylyltransferase</fullName>
        <shortName evidence="8">MoCo guanylyltransferase</shortName>
        <ecNumber evidence="8">2.7.7.77</ecNumber>
    </recommendedName>
    <alternativeName>
        <fullName evidence="8">GTP:molybdopterin guanylyltransferase</fullName>
    </alternativeName>
    <alternativeName>
        <fullName evidence="8">Mo-MPT guanylyltransferase</fullName>
    </alternativeName>
    <alternativeName>
        <fullName evidence="8">Molybdopterin guanylyltransferase</fullName>
    </alternativeName>
    <alternativeName>
        <fullName evidence="8">Molybdopterin-guanine dinucleotide synthase</fullName>
        <shortName evidence="8">MGD synthase</shortName>
    </alternativeName>
</protein>
<dbReference type="GO" id="GO:0006777">
    <property type="term" value="P:Mo-molybdopterin cofactor biosynthetic process"/>
    <property type="evidence" value="ECO:0007669"/>
    <property type="project" value="UniProtKB-KW"/>
</dbReference>
<evidence type="ECO:0000256" key="8">
    <source>
        <dbReference type="HAMAP-Rule" id="MF_00316"/>
    </source>
</evidence>
<comment type="caution">
    <text evidence="8">Lacks conserved residue(s) required for the propagation of feature annotation.</text>
</comment>
<dbReference type="InterPro" id="IPR029044">
    <property type="entry name" value="Nucleotide-diphossugar_trans"/>
</dbReference>
<dbReference type="GO" id="GO:0005737">
    <property type="term" value="C:cytoplasm"/>
    <property type="evidence" value="ECO:0007669"/>
    <property type="project" value="UniProtKB-SubCell"/>
</dbReference>
<dbReference type="PANTHER" id="PTHR19136">
    <property type="entry name" value="MOLYBDENUM COFACTOR GUANYLYLTRANSFERASE"/>
    <property type="match status" value="1"/>
</dbReference>
<dbReference type="OrthoDB" id="9788394at2"/>
<keyword evidence="5 8" id="KW-0460">Magnesium</keyword>
<dbReference type="CDD" id="cd02503">
    <property type="entry name" value="MobA"/>
    <property type="match status" value="1"/>
</dbReference>
<keyword evidence="11" id="KW-1185">Reference proteome</keyword>
<evidence type="ECO:0000256" key="5">
    <source>
        <dbReference type="ARBA" id="ARBA00022842"/>
    </source>
</evidence>
<keyword evidence="6 8" id="KW-0342">GTP-binding</keyword>